<feature type="transmembrane region" description="Helical" evidence="1">
    <location>
        <begin position="43"/>
        <end position="62"/>
    </location>
</feature>
<reference evidence="4" key="2">
    <citation type="submission" date="2016-10" db="EMBL/GenBank/DDBJ databases">
        <authorList>
            <person name="Varghese N."/>
            <person name="Submissions S."/>
        </authorList>
    </citation>
    <scope>NUCLEOTIDE SEQUENCE [LARGE SCALE GENOMIC DNA]</scope>
    <source>
        <strain evidence="4">DSM 17908</strain>
    </source>
</reference>
<dbReference type="AlphaFoldDB" id="A0A1I3XBG0"/>
<keyword evidence="1" id="KW-0812">Transmembrane</keyword>
<dbReference type="RefSeq" id="WP_012368861.1">
    <property type="nucleotide sequence ID" value="NZ_CAWNQB010000020.1"/>
</dbReference>
<dbReference type="GeneID" id="43447543"/>
<organism evidence="3 4">
    <name type="scientific">Xenorhabdus mauleonii</name>
    <dbReference type="NCBI Taxonomy" id="351675"/>
    <lineage>
        <taxon>Bacteria</taxon>
        <taxon>Pseudomonadati</taxon>
        <taxon>Pseudomonadota</taxon>
        <taxon>Gammaproteobacteria</taxon>
        <taxon>Enterobacterales</taxon>
        <taxon>Morganellaceae</taxon>
        <taxon>Xenorhabdus</taxon>
    </lineage>
</organism>
<accession>A0A1I3XBG0</accession>
<dbReference type="Proteomes" id="UP000224607">
    <property type="component" value="Unassembled WGS sequence"/>
</dbReference>
<keyword evidence="5" id="KW-1185">Reference proteome</keyword>
<evidence type="ECO:0000256" key="1">
    <source>
        <dbReference type="SAM" id="Phobius"/>
    </source>
</evidence>
<feature type="transmembrane region" description="Helical" evidence="1">
    <location>
        <begin position="97"/>
        <end position="117"/>
    </location>
</feature>
<dbReference type="OrthoDB" id="9979186at2"/>
<gene>
    <name evidence="3" type="ORF">SAMN05421680_13334</name>
    <name evidence="2" type="ORF">Xmau_04220</name>
</gene>
<protein>
    <submittedName>
        <fullName evidence="3">Uncharacterized protein</fullName>
    </submittedName>
</protein>
<dbReference type="EMBL" id="FORG01000033">
    <property type="protein sequence ID" value="SFK16894.1"/>
    <property type="molecule type" value="Genomic_DNA"/>
</dbReference>
<evidence type="ECO:0000313" key="5">
    <source>
        <dbReference type="Proteomes" id="UP000224607"/>
    </source>
</evidence>
<proteinExistence type="predicted"/>
<dbReference type="EMBL" id="NITY01000027">
    <property type="protein sequence ID" value="PHM36550.1"/>
    <property type="molecule type" value="Genomic_DNA"/>
</dbReference>
<sequence length="129" mass="14740">MAKIYHFPQGKEKNKIKKQIKKIKGASVVKRRKETALSALKKIFFFIRVFIGVSCDVIFSMIVGLCRGVIYLTVILGGFFLIIKYNTNGGVWDGSMWFVILMLVLGSLGDVSEWCLFQRLMGTYSFKNR</sequence>
<feature type="transmembrane region" description="Helical" evidence="1">
    <location>
        <begin position="69"/>
        <end position="85"/>
    </location>
</feature>
<evidence type="ECO:0000313" key="4">
    <source>
        <dbReference type="Proteomes" id="UP000198919"/>
    </source>
</evidence>
<evidence type="ECO:0000313" key="2">
    <source>
        <dbReference type="EMBL" id="PHM36550.1"/>
    </source>
</evidence>
<dbReference type="Proteomes" id="UP000198919">
    <property type="component" value="Unassembled WGS sequence"/>
</dbReference>
<reference evidence="2 5" key="3">
    <citation type="journal article" date="2017" name="Nat. Microbiol.">
        <title>Natural product diversity associated with the nematode symbionts Photorhabdus and Xenorhabdus.</title>
        <authorList>
            <person name="Tobias N.J."/>
            <person name="Wolff H."/>
            <person name="Djahanschiri B."/>
            <person name="Grundmann F."/>
            <person name="Kronenwerth M."/>
            <person name="Shi Y.M."/>
            <person name="Simonyi S."/>
            <person name="Grun P."/>
            <person name="Shapiro-Ilan D."/>
            <person name="Pidot S.J."/>
            <person name="Stinear T.P."/>
            <person name="Ebersberger I."/>
            <person name="Bode H.B."/>
        </authorList>
    </citation>
    <scope>NUCLEOTIDE SEQUENCE [LARGE SCALE GENOMIC DNA]</scope>
    <source>
        <strain evidence="2 5">DSM 17908</strain>
    </source>
</reference>
<keyword evidence="1" id="KW-0472">Membrane</keyword>
<name>A0A1I3XBG0_9GAMM</name>
<dbReference type="STRING" id="351675.SAMN05421680_13334"/>
<reference evidence="3" key="1">
    <citation type="submission" date="2016-10" db="EMBL/GenBank/DDBJ databases">
        <authorList>
            <person name="de Groot N.N."/>
        </authorList>
    </citation>
    <scope>NUCLEOTIDE SEQUENCE [LARGE SCALE GENOMIC DNA]</scope>
    <source>
        <strain evidence="3">DSM 17908</strain>
    </source>
</reference>
<keyword evidence="1" id="KW-1133">Transmembrane helix</keyword>
<evidence type="ECO:0000313" key="3">
    <source>
        <dbReference type="EMBL" id="SFK16894.1"/>
    </source>
</evidence>